<dbReference type="RefSeq" id="WP_250860200.1">
    <property type="nucleotide sequence ID" value="NZ_JAGSOJ010000003.1"/>
</dbReference>
<dbReference type="EMBL" id="JAGSOJ010000003">
    <property type="protein sequence ID" value="MCM1991095.1"/>
    <property type="molecule type" value="Genomic_DNA"/>
</dbReference>
<evidence type="ECO:0000256" key="4">
    <source>
        <dbReference type="ARBA" id="ARBA00022741"/>
    </source>
</evidence>
<keyword evidence="12" id="KW-1185">Reference proteome</keyword>
<evidence type="ECO:0000256" key="8">
    <source>
        <dbReference type="PIRNR" id="PIRNR006230"/>
    </source>
</evidence>
<evidence type="ECO:0000313" key="11">
    <source>
        <dbReference type="EMBL" id="MCM1991095.1"/>
    </source>
</evidence>
<dbReference type="InterPro" id="IPR027417">
    <property type="entry name" value="P-loop_NTPase"/>
</dbReference>
<dbReference type="AlphaFoldDB" id="A0A9J6P389"/>
<dbReference type="PROSITE" id="PS51721">
    <property type="entry name" value="G_CP"/>
    <property type="match status" value="1"/>
</dbReference>
<dbReference type="GO" id="GO:0005737">
    <property type="term" value="C:cytoplasm"/>
    <property type="evidence" value="ECO:0007669"/>
    <property type="project" value="UniProtKB-SubCell"/>
</dbReference>
<keyword evidence="6" id="KW-0694">RNA-binding</keyword>
<evidence type="ECO:0000256" key="9">
    <source>
        <dbReference type="PIRSR" id="PIRSR006230-1"/>
    </source>
</evidence>
<dbReference type="FunFam" id="3.40.50.300:FF:000590">
    <property type="entry name" value="Ribosome biogenesis GTPase A"/>
    <property type="match status" value="1"/>
</dbReference>
<dbReference type="InterPro" id="IPR023179">
    <property type="entry name" value="GTP-bd_ortho_bundle_sf"/>
</dbReference>
<feature type="binding site" evidence="9">
    <location>
        <position position="184"/>
    </location>
    <ligand>
        <name>GTP</name>
        <dbReference type="ChEBI" id="CHEBI:37565"/>
    </ligand>
</feature>
<dbReference type="InterPro" id="IPR016478">
    <property type="entry name" value="GTPase_MTG1"/>
</dbReference>
<feature type="domain" description="CP-type G" evidence="10">
    <location>
        <begin position="21"/>
        <end position="188"/>
    </location>
</feature>
<dbReference type="SUPFAM" id="SSF52540">
    <property type="entry name" value="P-loop containing nucleoside triphosphate hydrolases"/>
    <property type="match status" value="1"/>
</dbReference>
<evidence type="ECO:0000256" key="1">
    <source>
        <dbReference type="ARBA" id="ARBA00004496"/>
    </source>
</evidence>
<reference evidence="11" key="2">
    <citation type="submission" date="2021-04" db="EMBL/GenBank/DDBJ databases">
        <authorList>
            <person name="Dong X."/>
        </authorList>
    </citation>
    <scope>NUCLEOTIDE SEQUENCE</scope>
    <source>
        <strain evidence="11">ZWT</strain>
    </source>
</reference>
<accession>A0A9J6P389</accession>
<reference evidence="11" key="1">
    <citation type="journal article" date="2021" name="mSystems">
        <title>Bacteria and Archaea Synergistically Convert Glycine Betaine to Biogenic Methane in the Formosa Cold Seep of the South China Sea.</title>
        <authorList>
            <person name="Li L."/>
            <person name="Zhang W."/>
            <person name="Zhang S."/>
            <person name="Song L."/>
            <person name="Sun Q."/>
            <person name="Zhang H."/>
            <person name="Xiang H."/>
            <person name="Dong X."/>
        </authorList>
    </citation>
    <scope>NUCLEOTIDE SEQUENCE</scope>
    <source>
        <strain evidence="11">ZWT</strain>
    </source>
</reference>
<proteinExistence type="inferred from homology"/>
<evidence type="ECO:0000256" key="2">
    <source>
        <dbReference type="ARBA" id="ARBA00014898"/>
    </source>
</evidence>
<feature type="binding site" evidence="9">
    <location>
        <begin position="140"/>
        <end position="145"/>
    </location>
    <ligand>
        <name>GTP</name>
        <dbReference type="ChEBI" id="CHEBI:37565"/>
    </ligand>
</feature>
<sequence length="290" mass="33321">MHGIESVNTIDNINWYPGHMAKTKRKIKEELKLVDIVIEIRDARIVEASKNPEIDKICKGKPRVILLNKYDLAEDKITNQWVEKLKENDVEVVLTNCVKGYGMNDIKRAIDKLMKDKRERMEKKGVLNFVTRAMVVGIPNVGKSSFINRMANGKRAKTGDKPGVTRSNQWIKTTLGIELLDTPGVLWPKFKDEIVGQNLAFTGAIKDEILNIEDLTYKLLERLVVEYPENLKERYKLDYVSDDPLETMEDIARRRGCLLKKNEINYHRVSVILLDEFRGGKIGKISIEKP</sequence>
<dbReference type="InterPro" id="IPR006073">
    <property type="entry name" value="GTP-bd"/>
</dbReference>
<evidence type="ECO:0000256" key="3">
    <source>
        <dbReference type="ARBA" id="ARBA00022490"/>
    </source>
</evidence>
<gene>
    <name evidence="11" type="primary">ylqF</name>
    <name evidence="11" type="ORF">KDK92_15285</name>
</gene>
<dbReference type="InterPro" id="IPR019991">
    <property type="entry name" value="GTP-bd_ribosome_bgen"/>
</dbReference>
<evidence type="ECO:0000259" key="10">
    <source>
        <dbReference type="PROSITE" id="PS51721"/>
    </source>
</evidence>
<dbReference type="CDD" id="cd01856">
    <property type="entry name" value="YlqF"/>
    <property type="match status" value="1"/>
</dbReference>
<dbReference type="GO" id="GO:0003924">
    <property type="term" value="F:GTPase activity"/>
    <property type="evidence" value="ECO:0007669"/>
    <property type="project" value="TreeGrafter"/>
</dbReference>
<comment type="similarity">
    <text evidence="8">Belongs to the TRAFAC class YlqF/YawG GTPase family. MTG1 subfamily.</text>
</comment>
<keyword evidence="5" id="KW-0378">Hydrolase</keyword>
<dbReference type="GO" id="GO:0003723">
    <property type="term" value="F:RNA binding"/>
    <property type="evidence" value="ECO:0007669"/>
    <property type="project" value="UniProtKB-KW"/>
</dbReference>
<keyword evidence="4 8" id="KW-0547">Nucleotide-binding</keyword>
<evidence type="ECO:0000256" key="5">
    <source>
        <dbReference type="ARBA" id="ARBA00022801"/>
    </source>
</evidence>
<dbReference type="Pfam" id="PF01926">
    <property type="entry name" value="MMR_HSR1"/>
    <property type="match status" value="1"/>
</dbReference>
<dbReference type="Gene3D" id="3.40.50.300">
    <property type="entry name" value="P-loop containing nucleotide triphosphate hydrolases"/>
    <property type="match status" value="1"/>
</dbReference>
<comment type="caution">
    <text evidence="11">The sequence shown here is derived from an EMBL/GenBank/DDBJ whole genome shotgun (WGS) entry which is preliminary data.</text>
</comment>
<evidence type="ECO:0000313" key="12">
    <source>
        <dbReference type="Proteomes" id="UP001056429"/>
    </source>
</evidence>
<keyword evidence="7 8" id="KW-0342">GTP-binding</keyword>
<dbReference type="PANTHER" id="PTHR45782:SF4">
    <property type="entry name" value="MITOCHONDRIAL RIBOSOME-ASSOCIATED GTPASE 1"/>
    <property type="match status" value="1"/>
</dbReference>
<dbReference type="PANTHER" id="PTHR45782">
    <property type="entry name" value="MITOCHONDRIAL RIBOSOME-ASSOCIATED GTPASE 1"/>
    <property type="match status" value="1"/>
</dbReference>
<keyword evidence="3 8" id="KW-0963">Cytoplasm</keyword>
<dbReference type="Proteomes" id="UP001056429">
    <property type="component" value="Unassembled WGS sequence"/>
</dbReference>
<name>A0A9J6P389_9CLOT</name>
<dbReference type="NCBIfam" id="TIGR03596">
    <property type="entry name" value="GTPase_YlqF"/>
    <property type="match status" value="1"/>
</dbReference>
<organism evidence="11 12">
    <name type="scientific">Oceanirhabdus seepicola</name>
    <dbReference type="NCBI Taxonomy" id="2828781"/>
    <lineage>
        <taxon>Bacteria</taxon>
        <taxon>Bacillati</taxon>
        <taxon>Bacillota</taxon>
        <taxon>Clostridia</taxon>
        <taxon>Eubacteriales</taxon>
        <taxon>Clostridiaceae</taxon>
        <taxon>Oceanirhabdus</taxon>
    </lineage>
</organism>
<dbReference type="InterPro" id="IPR030378">
    <property type="entry name" value="G_CP_dom"/>
</dbReference>
<comment type="function">
    <text evidence="8">Required for a late step of 50S ribosomal subunit assembly. Has GTPase activity.</text>
</comment>
<comment type="subcellular location">
    <subcellularLocation>
        <location evidence="1 8">Cytoplasm</location>
    </subcellularLocation>
</comment>
<evidence type="ECO:0000256" key="6">
    <source>
        <dbReference type="ARBA" id="ARBA00022884"/>
    </source>
</evidence>
<dbReference type="GO" id="GO:0006412">
    <property type="term" value="P:translation"/>
    <property type="evidence" value="ECO:0007669"/>
    <property type="project" value="TreeGrafter"/>
</dbReference>
<dbReference type="PIRSF" id="PIRSF006230">
    <property type="entry name" value="MG442"/>
    <property type="match status" value="1"/>
</dbReference>
<protein>
    <recommendedName>
        <fullName evidence="2 8">Ribosome biogenesis GTPase A</fullName>
    </recommendedName>
</protein>
<evidence type="ECO:0000256" key="7">
    <source>
        <dbReference type="ARBA" id="ARBA00023134"/>
    </source>
</evidence>
<dbReference type="Gene3D" id="1.10.1580.10">
    <property type="match status" value="1"/>
</dbReference>
<dbReference type="GO" id="GO:0005525">
    <property type="term" value="F:GTP binding"/>
    <property type="evidence" value="ECO:0007669"/>
    <property type="project" value="UniProtKB-KW"/>
</dbReference>
<dbReference type="FunFam" id="1.10.1580.10:FF:000003">
    <property type="entry name" value="Ribosome biogenesis GTPase A"/>
    <property type="match status" value="1"/>
</dbReference>
<feature type="binding site" evidence="9">
    <location>
        <begin position="68"/>
        <end position="71"/>
    </location>
    <ligand>
        <name>GTP</name>
        <dbReference type="ChEBI" id="CHEBI:37565"/>
    </ligand>
</feature>